<comment type="caution">
    <text evidence="6">The sequence shown here is derived from an EMBL/GenBank/DDBJ whole genome shotgun (WGS) entry which is preliminary data.</text>
</comment>
<evidence type="ECO:0000313" key="6">
    <source>
        <dbReference type="EMBL" id="MCZ8531977.1"/>
    </source>
</evidence>
<name>A0A9X3R985_9BACI</name>
<dbReference type="Proteomes" id="UP001152172">
    <property type="component" value="Unassembled WGS sequence"/>
</dbReference>
<evidence type="ECO:0000256" key="4">
    <source>
        <dbReference type="ARBA" id="ARBA00023239"/>
    </source>
</evidence>
<comment type="similarity">
    <text evidence="2">Belongs to the KHG/KDPG aldolase family.</text>
</comment>
<evidence type="ECO:0000256" key="3">
    <source>
        <dbReference type="ARBA" id="ARBA00011233"/>
    </source>
</evidence>
<dbReference type="InterPro" id="IPR000887">
    <property type="entry name" value="Aldlse_KDPG_KHG"/>
</dbReference>
<evidence type="ECO:0000256" key="2">
    <source>
        <dbReference type="ARBA" id="ARBA00006906"/>
    </source>
</evidence>
<dbReference type="RefSeq" id="WP_269920651.1">
    <property type="nucleotide sequence ID" value="NZ_JAMKBI010000001.1"/>
</dbReference>
<keyword evidence="4" id="KW-0456">Lyase</keyword>
<reference evidence="6" key="1">
    <citation type="submission" date="2022-05" db="EMBL/GenBank/DDBJ databases">
        <authorList>
            <person name="Colautti A."/>
            <person name="Iacumin L."/>
        </authorList>
    </citation>
    <scope>NUCLEOTIDE SEQUENCE</scope>
    <source>
        <strain evidence="6">DSM 30747</strain>
    </source>
</reference>
<dbReference type="PROSITE" id="PS00160">
    <property type="entry name" value="ALDOLASE_KDPG_KHG_2"/>
    <property type="match status" value="1"/>
</dbReference>
<comment type="subunit">
    <text evidence="3">Homotrimer.</text>
</comment>
<protein>
    <submittedName>
        <fullName evidence="6">Bifunctional 4-hydroxy-2-oxoglutarate aldolase/2-dehydro-3-deoxy-phosphogluconate aldolase</fullName>
    </submittedName>
</protein>
<gene>
    <name evidence="6" type="ORF">M9R61_01290</name>
</gene>
<dbReference type="CDD" id="cd00452">
    <property type="entry name" value="KDPG_aldolase"/>
    <property type="match status" value="1"/>
</dbReference>
<dbReference type="Pfam" id="PF01081">
    <property type="entry name" value="Aldolase"/>
    <property type="match status" value="1"/>
</dbReference>
<comment type="pathway">
    <text evidence="1">Carbohydrate acid metabolism.</text>
</comment>
<dbReference type="InterPro" id="IPR031338">
    <property type="entry name" value="KDPG/KHG_AS_2"/>
</dbReference>
<evidence type="ECO:0000256" key="5">
    <source>
        <dbReference type="ARBA" id="ARBA00023277"/>
    </source>
</evidence>
<evidence type="ECO:0000313" key="7">
    <source>
        <dbReference type="Proteomes" id="UP001152172"/>
    </source>
</evidence>
<organism evidence="6 7">
    <name type="scientific">Psychrobacillus psychrodurans</name>
    <dbReference type="NCBI Taxonomy" id="126157"/>
    <lineage>
        <taxon>Bacteria</taxon>
        <taxon>Bacillati</taxon>
        <taxon>Bacillota</taxon>
        <taxon>Bacilli</taxon>
        <taxon>Bacillales</taxon>
        <taxon>Bacillaceae</taxon>
        <taxon>Psychrobacillus</taxon>
    </lineage>
</organism>
<dbReference type="AlphaFoldDB" id="A0A9X3R985"/>
<accession>A0A9X3R985</accession>
<dbReference type="SUPFAM" id="SSF51569">
    <property type="entry name" value="Aldolase"/>
    <property type="match status" value="1"/>
</dbReference>
<dbReference type="GO" id="GO:0016829">
    <property type="term" value="F:lyase activity"/>
    <property type="evidence" value="ECO:0007669"/>
    <property type="project" value="UniProtKB-KW"/>
</dbReference>
<dbReference type="PANTHER" id="PTHR30246:SF1">
    <property type="entry name" value="2-DEHYDRO-3-DEOXY-6-PHOSPHOGALACTONATE ALDOLASE-RELATED"/>
    <property type="match status" value="1"/>
</dbReference>
<sequence length="207" mass="22320">MEIKQLTQVPIIPVLRKIPYEKSDYIINALLEGGIRSIEITMDTERAADIINATRTKYSSDISIGAGTVLTVEKAKKAIAAGAEFIVAPNFDEAVAKYAQEQKIFFVPGVFTPSEMVSAIQAGAEMVKLFPASVLGPQFIKDVKGPLSHIPVMCTGGIDLSTVKSYLEAGTDAVGAGSSLVKKKFIEENDWVGLQSETKEWVQSVPV</sequence>
<keyword evidence="7" id="KW-1185">Reference proteome</keyword>
<dbReference type="InterPro" id="IPR013785">
    <property type="entry name" value="Aldolase_TIM"/>
</dbReference>
<dbReference type="Gene3D" id="3.20.20.70">
    <property type="entry name" value="Aldolase class I"/>
    <property type="match status" value="1"/>
</dbReference>
<keyword evidence="5" id="KW-0119">Carbohydrate metabolism</keyword>
<dbReference type="PANTHER" id="PTHR30246">
    <property type="entry name" value="2-KETO-3-DEOXY-6-PHOSPHOGLUCONATE ALDOLASE"/>
    <property type="match status" value="1"/>
</dbReference>
<dbReference type="NCBIfam" id="TIGR01182">
    <property type="entry name" value="eda"/>
    <property type="match status" value="1"/>
</dbReference>
<proteinExistence type="inferred from homology"/>
<dbReference type="EMBL" id="JAMKBI010000001">
    <property type="protein sequence ID" value="MCZ8531977.1"/>
    <property type="molecule type" value="Genomic_DNA"/>
</dbReference>
<evidence type="ECO:0000256" key="1">
    <source>
        <dbReference type="ARBA" id="ARBA00004761"/>
    </source>
</evidence>